<evidence type="ECO:0000313" key="2">
    <source>
        <dbReference type="Proteomes" id="UP000433101"/>
    </source>
</evidence>
<proteinExistence type="predicted"/>
<keyword evidence="2" id="KW-1185">Reference proteome</keyword>
<reference evidence="1 2" key="1">
    <citation type="submission" date="2019-12" db="EMBL/GenBank/DDBJ databases">
        <authorList>
            <person name="Li M."/>
        </authorList>
    </citation>
    <scope>NUCLEOTIDE SEQUENCE [LARGE SCALE GENOMIC DNA]</scope>
    <source>
        <strain evidence="1 2">GBMRC 2046</strain>
    </source>
</reference>
<dbReference type="Proteomes" id="UP000433101">
    <property type="component" value="Unassembled WGS sequence"/>
</dbReference>
<evidence type="ECO:0000313" key="1">
    <source>
        <dbReference type="EMBL" id="MXN63826.1"/>
    </source>
</evidence>
<accession>A0A7X3S6B9</accession>
<dbReference type="PANTHER" id="PTHR39327:SF1">
    <property type="entry name" value="BLR5470 PROTEIN"/>
    <property type="match status" value="1"/>
</dbReference>
<comment type="caution">
    <text evidence="1">The sequence shown here is derived from an EMBL/GenBank/DDBJ whole genome shotgun (WGS) entry which is preliminary data.</text>
</comment>
<dbReference type="Gene3D" id="3.10.620.30">
    <property type="match status" value="1"/>
</dbReference>
<dbReference type="InterPro" id="IPR010319">
    <property type="entry name" value="Transglutaminase-like_Cys_pept"/>
</dbReference>
<dbReference type="EMBL" id="WUMV01000001">
    <property type="protein sequence ID" value="MXN63826.1"/>
    <property type="molecule type" value="Genomic_DNA"/>
</dbReference>
<dbReference type="RefSeq" id="WP_160774050.1">
    <property type="nucleotide sequence ID" value="NZ_WUMV01000001.1"/>
</dbReference>
<sequence>MINTSNRLVTGAATIFFVIAGTFTAEAETGRFMNVHGAASTPVGHQGFCREYPDECRANRGSPVVVRLTEGLWNELLAINSSVNRRIRPVTDAELYGVEEYWTYPRNGTGDCEEYVLEKQRELVSRGWPRSALLITVVKDRNNAGHAVLTVRTDKGDIILDNQLEVVLPWYSTPYRYVKRQSAKNPARWARISDTRVSTVASIGN</sequence>
<gene>
    <name evidence="1" type="ORF">GR183_02825</name>
</gene>
<dbReference type="AlphaFoldDB" id="A0A7X3S6B9"/>
<dbReference type="PANTHER" id="PTHR39327">
    <property type="match status" value="1"/>
</dbReference>
<name>A0A7X3S6B9_9HYPH</name>
<dbReference type="Pfam" id="PF06035">
    <property type="entry name" value="Peptidase_C93"/>
    <property type="match status" value="1"/>
</dbReference>
<protein>
    <submittedName>
        <fullName evidence="1">Transglutaminase</fullName>
    </submittedName>
</protein>
<organism evidence="1 2">
    <name type="scientific">Stappia sediminis</name>
    <dbReference type="NCBI Taxonomy" id="2692190"/>
    <lineage>
        <taxon>Bacteria</taxon>
        <taxon>Pseudomonadati</taxon>
        <taxon>Pseudomonadota</taxon>
        <taxon>Alphaproteobacteria</taxon>
        <taxon>Hyphomicrobiales</taxon>
        <taxon>Stappiaceae</taxon>
        <taxon>Stappia</taxon>
    </lineage>
</organism>